<dbReference type="InterPro" id="IPR004089">
    <property type="entry name" value="MCPsignal_dom"/>
</dbReference>
<dbReference type="EMBL" id="VSSQ01037707">
    <property type="protein sequence ID" value="MPM90467.1"/>
    <property type="molecule type" value="Genomic_DNA"/>
</dbReference>
<organism evidence="4">
    <name type="scientific">bioreactor metagenome</name>
    <dbReference type="NCBI Taxonomy" id="1076179"/>
    <lineage>
        <taxon>unclassified sequences</taxon>
        <taxon>metagenomes</taxon>
        <taxon>ecological metagenomes</taxon>
    </lineage>
</organism>
<evidence type="ECO:0000256" key="2">
    <source>
        <dbReference type="ARBA" id="ARBA00029447"/>
    </source>
</evidence>
<dbReference type="PRINTS" id="PR00260">
    <property type="entry name" value="CHEMTRNSDUCR"/>
</dbReference>
<dbReference type="GO" id="GO:0016020">
    <property type="term" value="C:membrane"/>
    <property type="evidence" value="ECO:0007669"/>
    <property type="project" value="InterPro"/>
</dbReference>
<sequence>MMTVEMRDLIKVVASSVEQVAASSEQLTASAEQSAEAANHIAERITEVAAGTERQLYDINSSNSVIGNMTAGIQQIAANSDNLSKIVDKTTQAVRNGGTTVNITIEQMGHIEKTVSNSSQVVAKLGERSKEIGQIVTTISSIAGQTNLLALNAAIEAARAGEQGRGFSVVAEEVRKLAEQSQIAAKEITSLIGEIQNDTQAAILAMSQGNLEVKSGLDAVNNTGGAFREITQLVGEMLGQINNISAEIQEMSAGSHRIEATVEDIARICQETAGQSQNVSAATQEQSASMQEVAASSQALARMAEELQKAVMVFRV</sequence>
<keyword evidence="1" id="KW-0807">Transducer</keyword>
<name>A0A645DME2_9ZZZZ</name>
<accession>A0A645DME2</accession>
<dbReference type="PROSITE" id="PS50111">
    <property type="entry name" value="CHEMOTAXIS_TRANSDUC_2"/>
    <property type="match status" value="1"/>
</dbReference>
<dbReference type="PANTHER" id="PTHR32089:SF114">
    <property type="entry name" value="METHYL-ACCEPTING CHEMOTAXIS PROTEIN MCPB"/>
    <property type="match status" value="1"/>
</dbReference>
<dbReference type="Gene3D" id="1.10.287.950">
    <property type="entry name" value="Methyl-accepting chemotaxis protein"/>
    <property type="match status" value="1"/>
</dbReference>
<dbReference type="GO" id="GO:0004888">
    <property type="term" value="F:transmembrane signaling receptor activity"/>
    <property type="evidence" value="ECO:0007669"/>
    <property type="project" value="InterPro"/>
</dbReference>
<gene>
    <name evidence="4" type="primary">mcpA_12</name>
    <name evidence="4" type="ORF">SDC9_137588</name>
</gene>
<comment type="caution">
    <text evidence="4">The sequence shown here is derived from an EMBL/GenBank/DDBJ whole genome shotgun (WGS) entry which is preliminary data.</text>
</comment>
<proteinExistence type="inferred from homology"/>
<dbReference type="GO" id="GO:0007165">
    <property type="term" value="P:signal transduction"/>
    <property type="evidence" value="ECO:0007669"/>
    <property type="project" value="UniProtKB-KW"/>
</dbReference>
<dbReference type="PANTHER" id="PTHR32089">
    <property type="entry name" value="METHYL-ACCEPTING CHEMOTAXIS PROTEIN MCPB"/>
    <property type="match status" value="1"/>
</dbReference>
<dbReference type="SMART" id="SM00283">
    <property type="entry name" value="MA"/>
    <property type="match status" value="1"/>
</dbReference>
<evidence type="ECO:0000256" key="1">
    <source>
        <dbReference type="ARBA" id="ARBA00023224"/>
    </source>
</evidence>
<dbReference type="InterPro" id="IPR004090">
    <property type="entry name" value="Chemotax_Me-accpt_rcpt"/>
</dbReference>
<protein>
    <submittedName>
        <fullName evidence="4">Methyl-accepting chemotaxis protein McpA</fullName>
    </submittedName>
</protein>
<comment type="similarity">
    <text evidence="2">Belongs to the methyl-accepting chemotaxis (MCP) protein family.</text>
</comment>
<feature type="domain" description="Methyl-accepting transducer" evidence="3">
    <location>
        <begin position="30"/>
        <end position="266"/>
    </location>
</feature>
<evidence type="ECO:0000313" key="4">
    <source>
        <dbReference type="EMBL" id="MPM90467.1"/>
    </source>
</evidence>
<dbReference type="AlphaFoldDB" id="A0A645DME2"/>
<dbReference type="Pfam" id="PF00015">
    <property type="entry name" value="MCPsignal"/>
    <property type="match status" value="1"/>
</dbReference>
<evidence type="ECO:0000259" key="3">
    <source>
        <dbReference type="PROSITE" id="PS50111"/>
    </source>
</evidence>
<dbReference type="SUPFAM" id="SSF58104">
    <property type="entry name" value="Methyl-accepting chemotaxis protein (MCP) signaling domain"/>
    <property type="match status" value="1"/>
</dbReference>
<reference evidence="4" key="1">
    <citation type="submission" date="2019-08" db="EMBL/GenBank/DDBJ databases">
        <authorList>
            <person name="Kucharzyk K."/>
            <person name="Murdoch R.W."/>
            <person name="Higgins S."/>
            <person name="Loffler F."/>
        </authorList>
    </citation>
    <scope>NUCLEOTIDE SEQUENCE</scope>
</reference>
<dbReference type="CDD" id="cd11386">
    <property type="entry name" value="MCP_signal"/>
    <property type="match status" value="1"/>
</dbReference>
<dbReference type="GO" id="GO:0006935">
    <property type="term" value="P:chemotaxis"/>
    <property type="evidence" value="ECO:0007669"/>
    <property type="project" value="InterPro"/>
</dbReference>